<dbReference type="EMBL" id="WOCE01000023">
    <property type="protein sequence ID" value="KAE9587197.1"/>
    <property type="molecule type" value="Genomic_DNA"/>
</dbReference>
<comment type="caution">
    <text evidence="1">The sequence shown here is derived from an EMBL/GenBank/DDBJ whole genome shotgun (WGS) entry which is preliminary data.</text>
</comment>
<gene>
    <name evidence="1" type="ORF">Lalb_Chr23g0271111</name>
</gene>
<dbReference type="AlphaFoldDB" id="A0A6A4NKM7"/>
<protein>
    <submittedName>
        <fullName evidence="1">Uncharacterized protein</fullName>
    </submittedName>
</protein>
<evidence type="ECO:0000313" key="2">
    <source>
        <dbReference type="Proteomes" id="UP000447434"/>
    </source>
</evidence>
<organism evidence="1 2">
    <name type="scientific">Lupinus albus</name>
    <name type="common">White lupine</name>
    <name type="synonym">Lupinus termis</name>
    <dbReference type="NCBI Taxonomy" id="3870"/>
    <lineage>
        <taxon>Eukaryota</taxon>
        <taxon>Viridiplantae</taxon>
        <taxon>Streptophyta</taxon>
        <taxon>Embryophyta</taxon>
        <taxon>Tracheophyta</taxon>
        <taxon>Spermatophyta</taxon>
        <taxon>Magnoliopsida</taxon>
        <taxon>eudicotyledons</taxon>
        <taxon>Gunneridae</taxon>
        <taxon>Pentapetalae</taxon>
        <taxon>rosids</taxon>
        <taxon>fabids</taxon>
        <taxon>Fabales</taxon>
        <taxon>Fabaceae</taxon>
        <taxon>Papilionoideae</taxon>
        <taxon>50 kb inversion clade</taxon>
        <taxon>genistoids sensu lato</taxon>
        <taxon>core genistoids</taxon>
        <taxon>Genisteae</taxon>
        <taxon>Lupinus</taxon>
    </lineage>
</organism>
<proteinExistence type="predicted"/>
<name>A0A6A4NKM7_LUPAL</name>
<keyword evidence="2" id="KW-1185">Reference proteome</keyword>
<sequence>MSKMNFFVKFGSVKTGASIIVRFNCWKAALAVESQWKLSFFKRFVNGDAIAAYPLINRR</sequence>
<evidence type="ECO:0000313" key="1">
    <source>
        <dbReference type="EMBL" id="KAE9587197.1"/>
    </source>
</evidence>
<dbReference type="Proteomes" id="UP000447434">
    <property type="component" value="Chromosome 23"/>
</dbReference>
<accession>A0A6A4NKM7</accession>
<reference evidence="2" key="1">
    <citation type="journal article" date="2020" name="Nat. Commun.">
        <title>Genome sequence of the cluster root forming white lupin.</title>
        <authorList>
            <person name="Hufnagel B."/>
            <person name="Marques A."/>
            <person name="Soriano A."/>
            <person name="Marques L."/>
            <person name="Divol F."/>
            <person name="Doumas P."/>
            <person name="Sallet E."/>
            <person name="Mancinotti D."/>
            <person name="Carrere S."/>
            <person name="Marande W."/>
            <person name="Arribat S."/>
            <person name="Keller J."/>
            <person name="Huneau C."/>
            <person name="Blein T."/>
            <person name="Aime D."/>
            <person name="Laguerre M."/>
            <person name="Taylor J."/>
            <person name="Schubert V."/>
            <person name="Nelson M."/>
            <person name="Geu-Flores F."/>
            <person name="Crespi M."/>
            <person name="Gallardo-Guerrero K."/>
            <person name="Delaux P.-M."/>
            <person name="Salse J."/>
            <person name="Berges H."/>
            <person name="Guyot R."/>
            <person name="Gouzy J."/>
            <person name="Peret B."/>
        </authorList>
    </citation>
    <scope>NUCLEOTIDE SEQUENCE [LARGE SCALE GENOMIC DNA]</scope>
    <source>
        <strain evidence="2">cv. Amiga</strain>
    </source>
</reference>